<feature type="transmembrane region" description="Helical" evidence="1">
    <location>
        <begin position="176"/>
        <end position="209"/>
    </location>
</feature>
<feature type="transmembrane region" description="Helical" evidence="1">
    <location>
        <begin position="7"/>
        <end position="30"/>
    </location>
</feature>
<evidence type="ECO:0000313" key="3">
    <source>
        <dbReference type="EMBL" id="OGM64380.1"/>
    </source>
</evidence>
<protein>
    <recommendedName>
        <fullName evidence="2">Membrane protein 6-pyruvoyl-tetrahydropterin synthase-related domain-containing protein</fullName>
    </recommendedName>
</protein>
<evidence type="ECO:0000256" key="1">
    <source>
        <dbReference type="SAM" id="Phobius"/>
    </source>
</evidence>
<feature type="transmembrane region" description="Helical" evidence="1">
    <location>
        <begin position="297"/>
        <end position="316"/>
    </location>
</feature>
<feature type="transmembrane region" description="Helical" evidence="1">
    <location>
        <begin position="149"/>
        <end position="170"/>
    </location>
</feature>
<keyword evidence="1" id="KW-0472">Membrane</keyword>
<dbReference type="Proteomes" id="UP000176725">
    <property type="component" value="Unassembled WGS sequence"/>
</dbReference>
<evidence type="ECO:0000313" key="4">
    <source>
        <dbReference type="Proteomes" id="UP000176725"/>
    </source>
</evidence>
<proteinExistence type="predicted"/>
<feature type="transmembrane region" description="Helical" evidence="1">
    <location>
        <begin position="221"/>
        <end position="244"/>
    </location>
</feature>
<keyword evidence="1" id="KW-0812">Transmembrane</keyword>
<feature type="transmembrane region" description="Helical" evidence="1">
    <location>
        <begin position="360"/>
        <end position="384"/>
    </location>
</feature>
<dbReference type="InterPro" id="IPR029062">
    <property type="entry name" value="Class_I_gatase-like"/>
</dbReference>
<dbReference type="EMBL" id="MGHH01000010">
    <property type="protein sequence ID" value="OGM64380.1"/>
    <property type="molecule type" value="Genomic_DNA"/>
</dbReference>
<comment type="caution">
    <text evidence="3">The sequence shown here is derived from an EMBL/GenBank/DDBJ whole genome shotgun (WGS) entry which is preliminary data.</text>
</comment>
<feature type="transmembrane region" description="Helical" evidence="1">
    <location>
        <begin position="124"/>
        <end position="144"/>
    </location>
</feature>
<reference evidence="3 4" key="1">
    <citation type="journal article" date="2016" name="Nat. Commun.">
        <title>Thousands of microbial genomes shed light on interconnected biogeochemical processes in an aquifer system.</title>
        <authorList>
            <person name="Anantharaman K."/>
            <person name="Brown C.T."/>
            <person name="Hug L.A."/>
            <person name="Sharon I."/>
            <person name="Castelle C.J."/>
            <person name="Probst A.J."/>
            <person name="Thomas B.C."/>
            <person name="Singh A."/>
            <person name="Wilkins M.J."/>
            <person name="Karaoz U."/>
            <person name="Brodie E.L."/>
            <person name="Williams K.H."/>
            <person name="Hubbard S.S."/>
            <person name="Banfield J.F."/>
        </authorList>
    </citation>
    <scope>NUCLEOTIDE SEQUENCE [LARGE SCALE GENOMIC DNA]</scope>
</reference>
<dbReference type="Gene3D" id="3.40.50.880">
    <property type="match status" value="1"/>
</dbReference>
<feature type="transmembrane region" description="Helical" evidence="1">
    <location>
        <begin position="986"/>
        <end position="1007"/>
    </location>
</feature>
<name>A0A1F8BK93_9BACT</name>
<dbReference type="Pfam" id="PF10131">
    <property type="entry name" value="PTPS_related"/>
    <property type="match status" value="1"/>
</dbReference>
<accession>A0A1F8BK93</accession>
<sequence>MDKVLKFVVLLLVTLFTLTLYIWVAFIVGWEYLTSIQGSDTLVYLSHLKTLADYFPNYPFWNHLEGGGVSLTASYPILTHTALIVISRITHLNLVETLKLVGFLSVPLFSLGIYFFALTRTKNILISFLAGLFYVISPIAWIFLFEWGFYAESVASILFAPTIIFFCAFLDKPKRIYVVFSSIFLALSLLAHGTIATAAATFMVLYALSLSFFQKDRLKTLLGYGKALVITILLGILLAGFWFFPFYKYSKIADSGGNLGGQVRVDEYKRNKINTLEVLSFKPELDKFVPAYNFRNISFPITISTLFILGSILVFFSKKKDQLAFNITTLLLLYASIDVWVTIVMKFIPILGVFASWRSFIYVPRVGIPIIAASSVYFLFYYSLTLIKKYVQVRHVLATIFGFIATLSILWIYKDQASYGKEVTLTSRKLDYRDVWKMRMDDPCIVESIAGSYPHCRSKLFTSTFNIPEFLQLCEEQKNQTGICTGSFSDAEVVNLVENCSTFCAAKYDSLKNQLFAKDYYTARLSEFRQDLDFKSGPKHIYKNGKIVEKKPSETDEIFDYRGFFAKIPDDIFARYDLSVGAVEFSKVSPYFKNTTPALPVYINTAWLINRFWGYQLSNFYADDPVYPDHSTLLDIAKWYGIKHIVFGGNQDTALPRYEREGFTRIDEQPILALDNPETNIAINNKPKILVIGNTSNPVVYDEVFKKSNLGIIAYDSAMLIKGTENVDDYTINELKSYDLIFLYGYKYERKEKAWELLDNYLNGGGSIFIDTGWQYVSKDWQIGKTAEFFPTENLTWTNFGKVDDFQVNSDLFDNSDVDTAGIEPLIWNDLPWGVSSGELRQWAKPILSVSDGTLVAGGYYGQGKIVWSGMNTLGHIKNYESENPEVSLMENIILWLLGEGNITNLQIGTDFNVLMNNPDKVEVILNKPIADGYGLYFKESYFPYWKVNNNLIIEYAGPGFMYVDLSEMGEGDKLIFSMAVMPEQIIGYIASLGGVIASVLYLLGLLKFKFLERIKFKGISLDSRNEDIDY</sequence>
<organism evidence="3 4">
    <name type="scientific">Candidatus Woesebacteria bacterium RIFCSPLOWO2_01_FULL_39_25</name>
    <dbReference type="NCBI Taxonomy" id="1802521"/>
    <lineage>
        <taxon>Bacteria</taxon>
        <taxon>Candidatus Woeseibacteriota</taxon>
    </lineage>
</organism>
<feature type="transmembrane region" description="Helical" evidence="1">
    <location>
        <begin position="98"/>
        <end position="118"/>
    </location>
</feature>
<dbReference type="AlphaFoldDB" id="A0A1F8BK93"/>
<dbReference type="InterPro" id="IPR018776">
    <property type="entry name" value="Membrane_prot_PTPS-rel_domain"/>
</dbReference>
<feature type="domain" description="Membrane protein 6-pyruvoyl-tetrahydropterin synthase-related" evidence="2">
    <location>
        <begin position="90"/>
        <end position="358"/>
    </location>
</feature>
<dbReference type="SUPFAM" id="SSF52317">
    <property type="entry name" value="Class I glutamine amidotransferase-like"/>
    <property type="match status" value="1"/>
</dbReference>
<gene>
    <name evidence="3" type="ORF">A2893_00745</name>
</gene>
<feature type="transmembrane region" description="Helical" evidence="1">
    <location>
        <begin position="396"/>
        <end position="413"/>
    </location>
</feature>
<keyword evidence="1" id="KW-1133">Transmembrane helix</keyword>
<dbReference type="STRING" id="1802521.A2893_00745"/>
<evidence type="ECO:0000259" key="2">
    <source>
        <dbReference type="Pfam" id="PF10131"/>
    </source>
</evidence>
<feature type="transmembrane region" description="Helical" evidence="1">
    <location>
        <begin position="323"/>
        <end position="348"/>
    </location>
</feature>